<evidence type="ECO:0000313" key="2">
    <source>
        <dbReference type="Proteomes" id="UP001235939"/>
    </source>
</evidence>
<gene>
    <name evidence="1" type="ORF">LAZ67_21000525</name>
</gene>
<accession>A0ABY6LQ94</accession>
<proteinExistence type="predicted"/>
<name>A0ABY6LQ94_9ARAC</name>
<organism evidence="1 2">
    <name type="scientific">Cordylochernes scorpioides</name>
    <dbReference type="NCBI Taxonomy" id="51811"/>
    <lineage>
        <taxon>Eukaryota</taxon>
        <taxon>Metazoa</taxon>
        <taxon>Ecdysozoa</taxon>
        <taxon>Arthropoda</taxon>
        <taxon>Chelicerata</taxon>
        <taxon>Arachnida</taxon>
        <taxon>Pseudoscorpiones</taxon>
        <taxon>Cheliferoidea</taxon>
        <taxon>Chernetidae</taxon>
        <taxon>Cordylochernes</taxon>
    </lineage>
</organism>
<dbReference type="EMBL" id="CP092883">
    <property type="protein sequence ID" value="UYV82033.1"/>
    <property type="molecule type" value="Genomic_DNA"/>
</dbReference>
<sequence>MEQSRKEICFDFIESYPGPASETFKGVITCDETWVYHYDPSSKRQSMLIGKKKMSITYFMLILSLKQILSRFPEYPTDISLPCKIIDGFIMQEMIYS</sequence>
<reference evidence="1 2" key="1">
    <citation type="submission" date="2022-01" db="EMBL/GenBank/DDBJ databases">
        <title>A chromosomal length assembly of Cordylochernes scorpioides.</title>
        <authorList>
            <person name="Zeh D."/>
            <person name="Zeh J."/>
        </authorList>
    </citation>
    <scope>NUCLEOTIDE SEQUENCE [LARGE SCALE GENOMIC DNA]</scope>
    <source>
        <strain evidence="1">IN4F17</strain>
        <tissue evidence="1">Whole Body</tissue>
    </source>
</reference>
<dbReference type="Proteomes" id="UP001235939">
    <property type="component" value="Chromosome 21"/>
</dbReference>
<protein>
    <submittedName>
        <fullName evidence="1">Uncharacterized protein</fullName>
    </submittedName>
</protein>
<keyword evidence="2" id="KW-1185">Reference proteome</keyword>
<evidence type="ECO:0000313" key="1">
    <source>
        <dbReference type="EMBL" id="UYV82033.1"/>
    </source>
</evidence>